<dbReference type="Pfam" id="PF07950">
    <property type="entry name" value="MCP1_TM"/>
    <property type="match status" value="1"/>
</dbReference>
<dbReference type="PANTHER" id="PTHR38409">
    <property type="entry name" value="MDM10-COMPLEMENTING PROTEIN 1"/>
    <property type="match status" value="1"/>
</dbReference>
<dbReference type="Gene3D" id="1.20.1300.10">
    <property type="entry name" value="Fumarate reductase/succinate dehydrogenase, transmembrane subunit"/>
    <property type="match status" value="1"/>
</dbReference>
<feature type="domain" description="Mitochondrial adapter protein MCP1 transmembrane" evidence="2">
    <location>
        <begin position="126"/>
        <end position="188"/>
    </location>
</feature>
<gene>
    <name evidence="3" type="ORF">BDP27DRAFT_1394358</name>
</gene>
<dbReference type="InterPro" id="IPR039960">
    <property type="entry name" value="MCP1"/>
</dbReference>
<accession>A0A9P5TZC6</accession>
<organism evidence="3 4">
    <name type="scientific">Rhodocollybia butyracea</name>
    <dbReference type="NCBI Taxonomy" id="206335"/>
    <lineage>
        <taxon>Eukaryota</taxon>
        <taxon>Fungi</taxon>
        <taxon>Dikarya</taxon>
        <taxon>Basidiomycota</taxon>
        <taxon>Agaricomycotina</taxon>
        <taxon>Agaricomycetes</taxon>
        <taxon>Agaricomycetidae</taxon>
        <taxon>Agaricales</taxon>
        <taxon>Marasmiineae</taxon>
        <taxon>Omphalotaceae</taxon>
        <taxon>Rhodocollybia</taxon>
    </lineage>
</organism>
<dbReference type="GO" id="GO:0016020">
    <property type="term" value="C:membrane"/>
    <property type="evidence" value="ECO:0007669"/>
    <property type="project" value="InterPro"/>
</dbReference>
<protein>
    <recommendedName>
        <fullName evidence="2">Mitochondrial adapter protein MCP1 transmembrane domain-containing protein</fullName>
    </recommendedName>
</protein>
<feature type="transmembrane region" description="Helical" evidence="1">
    <location>
        <begin position="68"/>
        <end position="88"/>
    </location>
</feature>
<keyword evidence="1" id="KW-0812">Transmembrane</keyword>
<comment type="caution">
    <text evidence="3">The sequence shown here is derived from an EMBL/GenBank/DDBJ whole genome shotgun (WGS) entry which is preliminary data.</text>
</comment>
<evidence type="ECO:0000259" key="2">
    <source>
        <dbReference type="Pfam" id="PF07950"/>
    </source>
</evidence>
<dbReference type="EMBL" id="JADNRY010000231">
    <property type="protein sequence ID" value="KAF9060706.1"/>
    <property type="molecule type" value="Genomic_DNA"/>
</dbReference>
<dbReference type="InterPro" id="IPR012472">
    <property type="entry name" value="MCP1_TM"/>
</dbReference>
<dbReference type="OrthoDB" id="10259513at2759"/>
<feature type="transmembrane region" description="Helical" evidence="1">
    <location>
        <begin position="167"/>
        <end position="188"/>
    </location>
</feature>
<keyword evidence="1" id="KW-0472">Membrane</keyword>
<evidence type="ECO:0000313" key="3">
    <source>
        <dbReference type="EMBL" id="KAF9060706.1"/>
    </source>
</evidence>
<dbReference type="GO" id="GO:0055088">
    <property type="term" value="P:lipid homeostasis"/>
    <property type="evidence" value="ECO:0007669"/>
    <property type="project" value="InterPro"/>
</dbReference>
<name>A0A9P5TZC6_9AGAR</name>
<evidence type="ECO:0000256" key="1">
    <source>
        <dbReference type="SAM" id="Phobius"/>
    </source>
</evidence>
<dbReference type="PANTHER" id="PTHR38409:SF1">
    <property type="entry name" value="MITOCHONDRIAL ADAPTER PROTEIN MCP1"/>
    <property type="match status" value="1"/>
</dbReference>
<sequence>MSSEPRSFRQRLVRILTKTSHASAPFITTFLLIHLSAPVLANIGGSSLSSQVMLLGREYYQTKLGEPYLVLGPLAVHALSGIIRRALISYPKLKAPANASSSFLGRIRSVLPTTVLPLTGFATALLLPIHFCIHRLLPTTSSPPVSSLGPSELDFSFVQYGLHNYPIVSWTLYATLVGAAVIHAVEGGRVLLDPKFRRKLLAVAIALPVLSGLYFLHTEPMYIFPDMAKRLEALPYVTYPNTSTICING</sequence>
<dbReference type="SUPFAM" id="SSF81343">
    <property type="entry name" value="Fumarate reductase respiratory complex transmembrane subunits"/>
    <property type="match status" value="1"/>
</dbReference>
<feature type="transmembrane region" description="Helical" evidence="1">
    <location>
        <begin position="200"/>
        <end position="217"/>
    </location>
</feature>
<reference evidence="3" key="1">
    <citation type="submission" date="2020-11" db="EMBL/GenBank/DDBJ databases">
        <authorList>
            <consortium name="DOE Joint Genome Institute"/>
            <person name="Ahrendt S."/>
            <person name="Riley R."/>
            <person name="Andreopoulos W."/>
            <person name="Labutti K."/>
            <person name="Pangilinan J."/>
            <person name="Ruiz-Duenas F.J."/>
            <person name="Barrasa J.M."/>
            <person name="Sanchez-Garcia M."/>
            <person name="Camarero S."/>
            <person name="Miyauchi S."/>
            <person name="Serrano A."/>
            <person name="Linde D."/>
            <person name="Babiker R."/>
            <person name="Drula E."/>
            <person name="Ayuso-Fernandez I."/>
            <person name="Pacheco R."/>
            <person name="Padilla G."/>
            <person name="Ferreira P."/>
            <person name="Barriuso J."/>
            <person name="Kellner H."/>
            <person name="Castanera R."/>
            <person name="Alfaro M."/>
            <person name="Ramirez L."/>
            <person name="Pisabarro A.G."/>
            <person name="Kuo A."/>
            <person name="Tritt A."/>
            <person name="Lipzen A."/>
            <person name="He G."/>
            <person name="Yan M."/>
            <person name="Ng V."/>
            <person name="Cullen D."/>
            <person name="Martin F."/>
            <person name="Rosso M.-N."/>
            <person name="Henrissat B."/>
            <person name="Hibbett D."/>
            <person name="Martinez A.T."/>
            <person name="Grigoriev I.V."/>
        </authorList>
    </citation>
    <scope>NUCLEOTIDE SEQUENCE</scope>
    <source>
        <strain evidence="3">AH 40177</strain>
    </source>
</reference>
<keyword evidence="1" id="KW-1133">Transmembrane helix</keyword>
<dbReference type="AlphaFoldDB" id="A0A9P5TZC6"/>
<proteinExistence type="predicted"/>
<evidence type="ECO:0000313" key="4">
    <source>
        <dbReference type="Proteomes" id="UP000772434"/>
    </source>
</evidence>
<keyword evidence="4" id="KW-1185">Reference proteome</keyword>
<dbReference type="InterPro" id="IPR034804">
    <property type="entry name" value="SQR/QFR_C/D"/>
</dbReference>
<feature type="transmembrane region" description="Helical" evidence="1">
    <location>
        <begin position="109"/>
        <end position="131"/>
    </location>
</feature>
<dbReference type="Proteomes" id="UP000772434">
    <property type="component" value="Unassembled WGS sequence"/>
</dbReference>